<gene>
    <name evidence="2" type="ORF">WFP14_01020</name>
</gene>
<evidence type="ECO:0000313" key="3">
    <source>
        <dbReference type="Proteomes" id="UP001629523"/>
    </source>
</evidence>
<dbReference type="RefSeq" id="WP_408573294.1">
    <property type="nucleotide sequence ID" value="NZ_JBBEST010000001.1"/>
</dbReference>
<feature type="signal peptide" evidence="1">
    <location>
        <begin position="1"/>
        <end position="34"/>
    </location>
</feature>
<feature type="chain" id="PRO_5046953596" evidence="1">
    <location>
        <begin position="35"/>
        <end position="54"/>
    </location>
</feature>
<reference evidence="2 3" key="1">
    <citation type="journal article" date="2024" name="Infect. Genet. Evol.">
        <title>Characteristics and comparative genome analysis of Yersinia enterocolitica and related species associated with human infections in Switzerland 2019-2023.</title>
        <authorList>
            <person name="Stevens M.J.A."/>
            <person name="Horlbog J.A."/>
            <person name="Diethelm A."/>
            <person name="Stephan R."/>
            <person name="Nuesch-Inderbinen M."/>
        </authorList>
    </citation>
    <scope>NUCLEOTIDE SEQUENCE [LARGE SCALE GENOMIC DNA]</scope>
    <source>
        <strain evidence="2 3">N20-0302</strain>
    </source>
</reference>
<accession>A0ABW9ETH6</accession>
<dbReference type="Proteomes" id="UP001629523">
    <property type="component" value="Unassembled WGS sequence"/>
</dbReference>
<dbReference type="EMBL" id="JBBEST010000001">
    <property type="protein sequence ID" value="MFM1345139.1"/>
    <property type="molecule type" value="Genomic_DNA"/>
</dbReference>
<name>A0ABW9ETH6_9GAMM</name>
<keyword evidence="3" id="KW-1185">Reference proteome</keyword>
<comment type="caution">
    <text evidence="2">The sequence shown here is derived from an EMBL/GenBank/DDBJ whole genome shotgun (WGS) entry which is preliminary data.</text>
</comment>
<protein>
    <submittedName>
        <fullName evidence="2">Uncharacterized protein</fullName>
    </submittedName>
</protein>
<sequence length="54" mass="5752">MTQHHFALPSNRRALRLAIQLALGLTTLSAPAWAEDYFHPGSVAAVIFSTCAAG</sequence>
<proteinExistence type="predicted"/>
<evidence type="ECO:0000256" key="1">
    <source>
        <dbReference type="SAM" id="SignalP"/>
    </source>
</evidence>
<keyword evidence="1" id="KW-0732">Signal</keyword>
<organism evidence="2 3">
    <name type="scientific">Yersinia proxima</name>
    <dbReference type="NCBI Taxonomy" id="2890316"/>
    <lineage>
        <taxon>Bacteria</taxon>
        <taxon>Pseudomonadati</taxon>
        <taxon>Pseudomonadota</taxon>
        <taxon>Gammaproteobacteria</taxon>
        <taxon>Enterobacterales</taxon>
        <taxon>Yersiniaceae</taxon>
        <taxon>Yersinia</taxon>
    </lineage>
</organism>
<evidence type="ECO:0000313" key="2">
    <source>
        <dbReference type="EMBL" id="MFM1345139.1"/>
    </source>
</evidence>